<evidence type="ECO:0000313" key="3">
    <source>
        <dbReference type="Proteomes" id="UP001372338"/>
    </source>
</evidence>
<protein>
    <submittedName>
        <fullName evidence="2">Uncharacterized protein</fullName>
    </submittedName>
</protein>
<accession>A0AAN9EKL5</accession>
<dbReference type="Proteomes" id="UP001372338">
    <property type="component" value="Unassembled WGS sequence"/>
</dbReference>
<comment type="caution">
    <text evidence="2">The sequence shown here is derived from an EMBL/GenBank/DDBJ whole genome shotgun (WGS) entry which is preliminary data.</text>
</comment>
<dbReference type="GO" id="GO:0009733">
    <property type="term" value="P:response to auxin"/>
    <property type="evidence" value="ECO:0007669"/>
    <property type="project" value="InterPro"/>
</dbReference>
<dbReference type="InterPro" id="IPR003676">
    <property type="entry name" value="SAUR_fam"/>
</dbReference>
<proteinExistence type="inferred from homology"/>
<evidence type="ECO:0000256" key="1">
    <source>
        <dbReference type="ARBA" id="ARBA00006974"/>
    </source>
</evidence>
<dbReference type="AlphaFoldDB" id="A0AAN9EKL5"/>
<gene>
    <name evidence="2" type="ORF">RIF29_32393</name>
</gene>
<sequence length="211" mass="23165">MGFRFPGLQRRAHVAKGYLAVYVGENQKKRFVIPITNLNQPSFQDLLCQVEQEFGFDHPMGGLTIPCREDVFLDKQVFTIDSNKLPLSSSTSSSSVSSTSHAQVYLSSLVLQILLYKLTGHLSECVGTMRFFVTDARVASESMGFKSLGVCDDADVVLKYDRGYYPITPLKAIILAPLSNVVIVSSDDNSNTSIQGDSFSNPLNISPDCIP</sequence>
<dbReference type="EMBL" id="JAYWIO010000006">
    <property type="protein sequence ID" value="KAK7258016.1"/>
    <property type="molecule type" value="Genomic_DNA"/>
</dbReference>
<comment type="similarity">
    <text evidence="1">Belongs to the ARG7 family.</text>
</comment>
<organism evidence="2 3">
    <name type="scientific">Crotalaria pallida</name>
    <name type="common">Smooth rattlebox</name>
    <name type="synonym">Crotalaria striata</name>
    <dbReference type="NCBI Taxonomy" id="3830"/>
    <lineage>
        <taxon>Eukaryota</taxon>
        <taxon>Viridiplantae</taxon>
        <taxon>Streptophyta</taxon>
        <taxon>Embryophyta</taxon>
        <taxon>Tracheophyta</taxon>
        <taxon>Spermatophyta</taxon>
        <taxon>Magnoliopsida</taxon>
        <taxon>eudicotyledons</taxon>
        <taxon>Gunneridae</taxon>
        <taxon>Pentapetalae</taxon>
        <taxon>rosids</taxon>
        <taxon>fabids</taxon>
        <taxon>Fabales</taxon>
        <taxon>Fabaceae</taxon>
        <taxon>Papilionoideae</taxon>
        <taxon>50 kb inversion clade</taxon>
        <taxon>genistoids sensu lato</taxon>
        <taxon>core genistoids</taxon>
        <taxon>Crotalarieae</taxon>
        <taxon>Crotalaria</taxon>
    </lineage>
</organism>
<evidence type="ECO:0000313" key="2">
    <source>
        <dbReference type="EMBL" id="KAK7258016.1"/>
    </source>
</evidence>
<reference evidence="2 3" key="1">
    <citation type="submission" date="2024-01" db="EMBL/GenBank/DDBJ databases">
        <title>The genomes of 5 underutilized Papilionoideae crops provide insights into root nodulation and disease resistanc.</title>
        <authorList>
            <person name="Yuan L."/>
        </authorList>
    </citation>
    <scope>NUCLEOTIDE SEQUENCE [LARGE SCALE GENOMIC DNA]</scope>
    <source>
        <strain evidence="2">ZHUSHIDOU_FW_LH</strain>
        <tissue evidence="2">Leaf</tissue>
    </source>
</reference>
<dbReference type="PANTHER" id="PTHR31929">
    <property type="entry name" value="SAUR-LIKE AUXIN-RESPONSIVE PROTEIN FAMILY-RELATED"/>
    <property type="match status" value="1"/>
</dbReference>
<dbReference type="Pfam" id="PF02519">
    <property type="entry name" value="Auxin_inducible"/>
    <property type="match status" value="1"/>
</dbReference>
<keyword evidence="3" id="KW-1185">Reference proteome</keyword>
<name>A0AAN9EKL5_CROPI</name>